<evidence type="ECO:0008006" key="5">
    <source>
        <dbReference type="Google" id="ProtNLM"/>
    </source>
</evidence>
<protein>
    <recommendedName>
        <fullName evidence="5">Lipoprotein</fullName>
    </recommendedName>
</protein>
<dbReference type="RefSeq" id="WP_378291521.1">
    <property type="nucleotide sequence ID" value="NZ_JBHULE010000019.1"/>
</dbReference>
<dbReference type="EMBL" id="JBHULE010000019">
    <property type="protein sequence ID" value="MFD2562701.1"/>
    <property type="molecule type" value="Genomic_DNA"/>
</dbReference>
<comment type="caution">
    <text evidence="3">The sequence shown here is derived from an EMBL/GenBank/DDBJ whole genome shotgun (WGS) entry which is preliminary data.</text>
</comment>
<proteinExistence type="predicted"/>
<sequence>MKKVSLFAQTLLAAILLVGCQFSEDLHINEDGSGKISFNFDGSEIMQIAGDKVTEEKEEIIDSTLVFKEFLEEKKDSIAQLPPEEQEKLKKLENFKMHMLMNPESKEMKFDLYSEFKSVEELGDVFNNFKTASAIGNKNKAGQTASPAGDPLSNAEGEDPTRVVYSYKKNKFKRVTQILDRAKLKKSLDSIEQMKMFLASSKYKINYHFPKKIKKISSEKALFSQDGKSFTLEVGFLEYMENPKVLDVEVELEK</sequence>
<feature type="chain" id="PRO_5046440852" description="Lipoprotein" evidence="2">
    <location>
        <begin position="24"/>
        <end position="254"/>
    </location>
</feature>
<dbReference type="PROSITE" id="PS51257">
    <property type="entry name" value="PROKAR_LIPOPROTEIN"/>
    <property type="match status" value="1"/>
</dbReference>
<evidence type="ECO:0000256" key="1">
    <source>
        <dbReference type="SAM" id="MobiDB-lite"/>
    </source>
</evidence>
<keyword evidence="2" id="KW-0732">Signal</keyword>
<evidence type="ECO:0000313" key="4">
    <source>
        <dbReference type="Proteomes" id="UP001597319"/>
    </source>
</evidence>
<evidence type="ECO:0000313" key="3">
    <source>
        <dbReference type="EMBL" id="MFD2562701.1"/>
    </source>
</evidence>
<dbReference type="Proteomes" id="UP001597319">
    <property type="component" value="Unassembled WGS sequence"/>
</dbReference>
<feature type="region of interest" description="Disordered" evidence="1">
    <location>
        <begin position="138"/>
        <end position="158"/>
    </location>
</feature>
<reference evidence="4" key="1">
    <citation type="journal article" date="2019" name="Int. J. Syst. Evol. Microbiol.">
        <title>The Global Catalogue of Microorganisms (GCM) 10K type strain sequencing project: providing services to taxonomists for standard genome sequencing and annotation.</title>
        <authorList>
            <consortium name="The Broad Institute Genomics Platform"/>
            <consortium name="The Broad Institute Genome Sequencing Center for Infectious Disease"/>
            <person name="Wu L."/>
            <person name="Ma J."/>
        </authorList>
    </citation>
    <scope>NUCLEOTIDE SEQUENCE [LARGE SCALE GENOMIC DNA]</scope>
    <source>
        <strain evidence="4">KCTC 52274</strain>
    </source>
</reference>
<organism evidence="3 4">
    <name type="scientific">Aquimarina rubra</name>
    <dbReference type="NCBI Taxonomy" id="1920033"/>
    <lineage>
        <taxon>Bacteria</taxon>
        <taxon>Pseudomonadati</taxon>
        <taxon>Bacteroidota</taxon>
        <taxon>Flavobacteriia</taxon>
        <taxon>Flavobacteriales</taxon>
        <taxon>Flavobacteriaceae</taxon>
        <taxon>Aquimarina</taxon>
    </lineage>
</organism>
<feature type="signal peptide" evidence="2">
    <location>
        <begin position="1"/>
        <end position="23"/>
    </location>
</feature>
<accession>A0ABW5LFX1</accession>
<gene>
    <name evidence="3" type="ORF">ACFSR1_08455</name>
</gene>
<keyword evidence="4" id="KW-1185">Reference proteome</keyword>
<name>A0ABW5LFX1_9FLAO</name>
<evidence type="ECO:0000256" key="2">
    <source>
        <dbReference type="SAM" id="SignalP"/>
    </source>
</evidence>